<feature type="compositionally biased region" description="Low complexity" evidence="1">
    <location>
        <begin position="246"/>
        <end position="257"/>
    </location>
</feature>
<feature type="compositionally biased region" description="Low complexity" evidence="1">
    <location>
        <begin position="133"/>
        <end position="163"/>
    </location>
</feature>
<evidence type="ECO:0000313" key="3">
    <source>
        <dbReference type="EMBL" id="NYH83114.1"/>
    </source>
</evidence>
<dbReference type="Proteomes" id="UP000199052">
    <property type="component" value="Unassembled WGS sequence"/>
</dbReference>
<accession>A0A1I2TRL5</accession>
<feature type="region of interest" description="Disordered" evidence="1">
    <location>
        <begin position="116"/>
        <end position="163"/>
    </location>
</feature>
<proteinExistence type="predicted"/>
<dbReference type="Proteomes" id="UP000533017">
    <property type="component" value="Unassembled WGS sequence"/>
</dbReference>
<feature type="transmembrane region" description="Helical" evidence="2">
    <location>
        <begin position="172"/>
        <end position="197"/>
    </location>
</feature>
<keyword evidence="2" id="KW-0472">Membrane</keyword>
<feature type="region of interest" description="Disordered" evidence="1">
    <location>
        <begin position="203"/>
        <end position="257"/>
    </location>
</feature>
<keyword evidence="2" id="KW-0812">Transmembrane</keyword>
<dbReference type="Gene3D" id="3.30.200.20">
    <property type="entry name" value="Phosphorylase Kinase, domain 1"/>
    <property type="match status" value="1"/>
</dbReference>
<dbReference type="OrthoDB" id="3811077at2"/>
<evidence type="ECO:0000313" key="5">
    <source>
        <dbReference type="Proteomes" id="UP000199052"/>
    </source>
</evidence>
<evidence type="ECO:0000256" key="2">
    <source>
        <dbReference type="SAM" id="Phobius"/>
    </source>
</evidence>
<dbReference type="EMBL" id="FOOI01000007">
    <property type="protein sequence ID" value="SFG64971.1"/>
    <property type="molecule type" value="Genomic_DNA"/>
</dbReference>
<feature type="compositionally biased region" description="Pro residues" evidence="1">
    <location>
        <begin position="228"/>
        <end position="241"/>
    </location>
</feature>
<keyword evidence="2" id="KW-1133">Transmembrane helix</keyword>
<protein>
    <submittedName>
        <fullName evidence="4">Uncharacterized protein</fullName>
    </submittedName>
</protein>
<dbReference type="AlphaFoldDB" id="A0A1I2TRL5"/>
<dbReference type="RefSeq" id="WP_092883711.1">
    <property type="nucleotide sequence ID" value="NZ_FOOI01000007.1"/>
</dbReference>
<evidence type="ECO:0000313" key="6">
    <source>
        <dbReference type="Proteomes" id="UP000533017"/>
    </source>
</evidence>
<dbReference type="EMBL" id="JACBZA010000001">
    <property type="protein sequence ID" value="NYH83114.1"/>
    <property type="molecule type" value="Genomic_DNA"/>
</dbReference>
<sequence length="415" mass="42330">MTDPLRPTDPRQFGRFGVRGRLAQHAAGVVFAAYDPAGRPVAVTVLHAGAAADPAVRTRFARAVDGLALREPGRVLAAEFAAELPWAAVADAGPGATPGPALGLLDAAALPGAVPGGRSWGRHSGPEFAPHWTGSAAADSVASATSAAARPAPAAPGGPADAVRPANARRSLAILAVAVAAALAVVVGGALAANLWLGGRDDRSAGTAPASPYPGGSPDADLPTAVPSAPPTMWPRTPSPQPTWTGADGPDGPVAGPTFGVGEPTVTMNLAGLPFEFRVPSSWGCLRSTHGGQGSVRWVCVDDSYALSGRPGTPPGGIIEVRRCPAPCDGTAWAELRDQLPRPQTDWRRTDDSTTYAEWSVGTGAELQVSVAMSHVFAATRGGPADQHVAVRLTGAPEDRKTLQKIVNEVRARTP</sequence>
<evidence type="ECO:0000256" key="1">
    <source>
        <dbReference type="SAM" id="MobiDB-lite"/>
    </source>
</evidence>
<gene>
    <name evidence="3" type="ORF">FHR37_001965</name>
    <name evidence="4" type="ORF">SAMN05421678_107220</name>
</gene>
<name>A0A1I2TRL5_9ACTN</name>
<dbReference type="STRING" id="504797.SAMN05421678_107220"/>
<reference evidence="4 5" key="1">
    <citation type="submission" date="2016-10" db="EMBL/GenBank/DDBJ databases">
        <authorList>
            <person name="de Groot N.N."/>
        </authorList>
    </citation>
    <scope>NUCLEOTIDE SEQUENCE [LARGE SCALE GENOMIC DNA]</scope>
    <source>
        <strain evidence="4 5">CPCC 202808</strain>
    </source>
</reference>
<evidence type="ECO:0000313" key="4">
    <source>
        <dbReference type="EMBL" id="SFG64971.1"/>
    </source>
</evidence>
<organism evidence="4 5">
    <name type="scientific">Actinopolymorpha cephalotaxi</name>
    <dbReference type="NCBI Taxonomy" id="504797"/>
    <lineage>
        <taxon>Bacteria</taxon>
        <taxon>Bacillati</taxon>
        <taxon>Actinomycetota</taxon>
        <taxon>Actinomycetes</taxon>
        <taxon>Propionibacteriales</taxon>
        <taxon>Actinopolymorphaceae</taxon>
        <taxon>Actinopolymorpha</taxon>
    </lineage>
</organism>
<reference evidence="3 6" key="2">
    <citation type="submission" date="2020-07" db="EMBL/GenBank/DDBJ databases">
        <title>Sequencing the genomes of 1000 actinobacteria strains.</title>
        <authorList>
            <person name="Klenk H.-P."/>
        </authorList>
    </citation>
    <scope>NUCLEOTIDE SEQUENCE [LARGE SCALE GENOMIC DNA]</scope>
    <source>
        <strain evidence="3 6">DSM 45117</strain>
    </source>
</reference>
<keyword evidence="6" id="KW-1185">Reference proteome</keyword>